<accession>A0A090CMJ0</accession>
<evidence type="ECO:0000313" key="2">
    <source>
        <dbReference type="EMBL" id="CDP27127.1"/>
    </source>
</evidence>
<feature type="transmembrane region" description="Helical" evidence="1">
    <location>
        <begin position="32"/>
        <end position="49"/>
    </location>
</feature>
<reference evidence="2 3" key="1">
    <citation type="journal article" date="2008" name="Genome Biol.">
        <title>The genome sequence of the model ascomycete fungus Podospora anserina.</title>
        <authorList>
            <person name="Espagne E."/>
            <person name="Lespinet O."/>
            <person name="Malagnac F."/>
            <person name="Da Silva C."/>
            <person name="Jaillon O."/>
            <person name="Porcel B.M."/>
            <person name="Couloux A."/>
            <person name="Aury J.-M."/>
            <person name="Segurens B."/>
            <person name="Poulain J."/>
            <person name="Anthouard V."/>
            <person name="Grossetete S."/>
            <person name="Khalili H."/>
            <person name="Coppin E."/>
            <person name="Dequard-Chablat M."/>
            <person name="Picard M."/>
            <person name="Contamine V."/>
            <person name="Arnaise S."/>
            <person name="Bourdais A."/>
            <person name="Berteaux-Lecellier V."/>
            <person name="Gautheret D."/>
            <person name="de Vries R.P."/>
            <person name="Battaglia E."/>
            <person name="Coutinho P.M."/>
            <person name="Danchin E.G.J."/>
            <person name="Henrissat B."/>
            <person name="El Khoury R."/>
            <person name="Sainsard-Chanet A."/>
            <person name="Boivin A."/>
            <person name="Pinan-Lucarre B."/>
            <person name="Sellem C.H."/>
            <person name="Debuchy R."/>
            <person name="Wincker P."/>
            <person name="Weissenbach J."/>
            <person name="Silar P."/>
        </authorList>
    </citation>
    <scope>NUCLEOTIDE SEQUENCE [LARGE SCALE GENOMIC DNA]</scope>
    <source>
        <strain evidence="3">S / ATCC MYA-4624 / DSM 980 / FGSC 10383</strain>
    </source>
</reference>
<name>A0A090CMJ0_PODAN</name>
<evidence type="ECO:0000256" key="1">
    <source>
        <dbReference type="SAM" id="Phobius"/>
    </source>
</evidence>
<dbReference type="EMBL" id="FO904938">
    <property type="protein sequence ID" value="CDP27127.1"/>
    <property type="molecule type" value="Genomic_DNA"/>
</dbReference>
<keyword evidence="1" id="KW-0472">Membrane</keyword>
<dbReference type="InParanoid" id="A0A090CMJ0"/>
<feature type="transmembrane region" description="Helical" evidence="1">
    <location>
        <begin position="102"/>
        <end position="122"/>
    </location>
</feature>
<dbReference type="eggNOG" id="ENOG502SHTF">
    <property type="taxonomic scope" value="Eukaryota"/>
</dbReference>
<protein>
    <submittedName>
        <fullName evidence="2">Uncharacterized protein</fullName>
    </submittedName>
</protein>
<evidence type="ECO:0000313" key="3">
    <source>
        <dbReference type="Proteomes" id="UP000001197"/>
    </source>
</evidence>
<proteinExistence type="predicted"/>
<organism evidence="2 3">
    <name type="scientific">Podospora anserina (strain S / ATCC MYA-4624 / DSM 980 / FGSC 10383)</name>
    <name type="common">Pleurage anserina</name>
    <dbReference type="NCBI Taxonomy" id="515849"/>
    <lineage>
        <taxon>Eukaryota</taxon>
        <taxon>Fungi</taxon>
        <taxon>Dikarya</taxon>
        <taxon>Ascomycota</taxon>
        <taxon>Pezizomycotina</taxon>
        <taxon>Sordariomycetes</taxon>
        <taxon>Sordariomycetidae</taxon>
        <taxon>Sordariales</taxon>
        <taxon>Podosporaceae</taxon>
        <taxon>Podospora</taxon>
        <taxon>Podospora anserina</taxon>
    </lineage>
</organism>
<keyword evidence="1" id="KW-0812">Transmembrane</keyword>
<sequence>MLATKLTTRANYRSHGPVSGATLTLTREHGNLVIAFTAFFVTIISSRFWRILFHRYYSDVSPHDALHHQCQVTLRNSASPASGLWTLGQLAFVRCDRAKHSIIRVLPAFFSAFICAFGRALASGFSSNLATSSSHEVLLDGSNCSLFRLRESTPGSFSAAVDASVRKANTATNYAQDCYNFSNYGGCSAGSPCNPFVVPRLALSQDTNCAVSFQ</sequence>
<dbReference type="AlphaFoldDB" id="A0A090CMJ0"/>
<dbReference type="Proteomes" id="UP000001197">
    <property type="component" value="Chromosome 3"/>
</dbReference>
<keyword evidence="1" id="KW-1133">Transmembrane helix</keyword>
<keyword evidence="3" id="KW-1185">Reference proteome</keyword>
<reference evidence="3" key="2">
    <citation type="journal article" date="2014" name="Genetics">
        <title>Maintaining two mating types: Structure of the mating type locus and its role in heterokaryosis in Podospora anserina.</title>
        <authorList>
            <person name="Grognet P."/>
            <person name="Bidard F."/>
            <person name="Kuchly C."/>
            <person name="Tong L.C.H."/>
            <person name="Coppin E."/>
            <person name="Benkhali J.A."/>
            <person name="Couloux A."/>
            <person name="Wincker P."/>
            <person name="Debuchy R."/>
            <person name="Silar P."/>
        </authorList>
    </citation>
    <scope>GENOME REANNOTATION</scope>
    <source>
        <strain evidence="3">S / ATCC MYA-4624 / DSM 980 / FGSC 10383</strain>
    </source>
</reference>